<keyword evidence="4" id="KW-1185">Reference proteome</keyword>
<feature type="signal peptide" evidence="2">
    <location>
        <begin position="1"/>
        <end position="21"/>
    </location>
</feature>
<name>A0A061JA86_TRYRA</name>
<dbReference type="VEuPathDB" id="TriTrypDB:TRSC58_01258"/>
<feature type="compositionally biased region" description="Gly residues" evidence="1">
    <location>
        <begin position="471"/>
        <end position="482"/>
    </location>
</feature>
<dbReference type="AlphaFoldDB" id="A0A061JA86"/>
<evidence type="ECO:0000256" key="2">
    <source>
        <dbReference type="SAM" id="SignalP"/>
    </source>
</evidence>
<comment type="caution">
    <text evidence="3">The sequence shown here is derived from an EMBL/GenBank/DDBJ whole genome shotgun (WGS) entry which is preliminary data.</text>
</comment>
<feature type="region of interest" description="Disordered" evidence="1">
    <location>
        <begin position="467"/>
        <end position="491"/>
    </location>
</feature>
<keyword evidence="2" id="KW-0732">Signal</keyword>
<dbReference type="Proteomes" id="UP000031737">
    <property type="component" value="Unassembled WGS sequence"/>
</dbReference>
<dbReference type="OrthoDB" id="263620at2759"/>
<evidence type="ECO:0000313" key="4">
    <source>
        <dbReference type="Proteomes" id="UP000031737"/>
    </source>
</evidence>
<proteinExistence type="predicted"/>
<evidence type="ECO:0000313" key="3">
    <source>
        <dbReference type="EMBL" id="ESL11001.1"/>
    </source>
</evidence>
<sequence>MGVPLSLFFFFLFSWDDCSFCFISLLRFVSSPRGVRGGSACVCMRRLHRTRLRLGEDVSPKYFFCVREKGVKLPDPPYALPTSPRFDVERSGTFKKTWLQHELSACKPLVRNSVYLPSKEELWNSPMHEGLEQIAEHLPYHDVLRYIMEHNYFFLFKTLLKAGDAPLPHVVYEDFMKCRTFASLQSPPEEQFALPPTLLRALLCMAAYQCIFDPHYFTTCHLLFRRLEQQQTMTSEVLSAWVYCCAASGRVDDALAYAKHMADHDVPFDDTVFSLMQHPSVNPVAAEHSAVWHSAKGMLLQRRLGGRLQTEYRSDSVATHGMFVFYALTLSHVRKWEVIRAAGALGISLSERTLSLAVEVYAREKGLRCGPKTVRALALFLARDGSVGHLLFVLLRAKKNELLPEFRGLPRTVFSEAEQADIMHCVARRARRDEGCSAAIPLLRALVREDDPQHFFHALTRAVRATNINSSGGGDNAAGGGVDPARTSSNEQSLQVLVTSVQGLLREVDALEKASRNGAPCGGASKTICASVQEEEAREAELRSLDEGNIPPGVRELARMRVVEQSAHANRAARLRMAWVNPDGTF</sequence>
<accession>A0A061JA86</accession>
<evidence type="ECO:0000256" key="1">
    <source>
        <dbReference type="SAM" id="MobiDB-lite"/>
    </source>
</evidence>
<dbReference type="EMBL" id="AUPL01001258">
    <property type="protein sequence ID" value="ESL11001.1"/>
    <property type="molecule type" value="Genomic_DNA"/>
</dbReference>
<organism evidence="3 4">
    <name type="scientific">Trypanosoma rangeli SC58</name>
    <dbReference type="NCBI Taxonomy" id="429131"/>
    <lineage>
        <taxon>Eukaryota</taxon>
        <taxon>Discoba</taxon>
        <taxon>Euglenozoa</taxon>
        <taxon>Kinetoplastea</taxon>
        <taxon>Metakinetoplastina</taxon>
        <taxon>Trypanosomatida</taxon>
        <taxon>Trypanosomatidae</taxon>
        <taxon>Trypanosoma</taxon>
        <taxon>Herpetosoma</taxon>
    </lineage>
</organism>
<reference evidence="3 4" key="1">
    <citation type="submission" date="2013-07" db="EMBL/GenBank/DDBJ databases">
        <authorList>
            <person name="Stoco P.H."/>
            <person name="Wagner G."/>
            <person name="Gerber A."/>
            <person name="Zaha A."/>
            <person name="Thompson C."/>
            <person name="Bartholomeu D.C."/>
            <person name="Luckemeyer D.D."/>
            <person name="Bahia D."/>
            <person name="Loreto E."/>
            <person name="Prestes E.B."/>
            <person name="Lima F.M."/>
            <person name="Rodrigues-Luiz G."/>
            <person name="Vallejo G.A."/>
            <person name="Filho J.F."/>
            <person name="Monteiro K.M."/>
            <person name="Tyler K.M."/>
            <person name="de Almeida L.G."/>
            <person name="Ortiz M.F."/>
            <person name="Siervo M.A."/>
            <person name="de Moraes M.H."/>
            <person name="Cunha O.L."/>
            <person name="Mendonca-Neto R."/>
            <person name="Silva R."/>
            <person name="Teixeira S.M."/>
            <person name="Murta S.M."/>
            <person name="Sincero T.C."/>
            <person name="Mendes T.A."/>
            <person name="Urmenyi T.P."/>
            <person name="Silva V.G."/>
            <person name="da Rocha W.D."/>
            <person name="Andersson B."/>
            <person name="Romanha A.J."/>
            <person name="Steindel M."/>
            <person name="de Vasconcelos A.T."/>
            <person name="Grisard E.C."/>
        </authorList>
    </citation>
    <scope>NUCLEOTIDE SEQUENCE [LARGE SCALE GENOMIC DNA]</scope>
    <source>
        <strain evidence="3 4">SC58</strain>
    </source>
</reference>
<gene>
    <name evidence="3" type="ORF">TRSC58_01258</name>
</gene>
<protein>
    <submittedName>
        <fullName evidence="3">Uncharacterized protein</fullName>
    </submittedName>
</protein>
<feature type="chain" id="PRO_5001601617" evidence="2">
    <location>
        <begin position="22"/>
        <end position="586"/>
    </location>
</feature>